<dbReference type="PANTHER" id="PTHR20958:SF6">
    <property type="entry name" value="GLYCINE N-ACYLTRANSFERASE-LIKE PROTEIN"/>
    <property type="match status" value="1"/>
</dbReference>
<evidence type="ECO:0008006" key="4">
    <source>
        <dbReference type="Google" id="ProtNLM"/>
    </source>
</evidence>
<sequence>WLMAFVDRSCRPETEVWMFASWEGSEFDGQVDHQRQLRQDALILSLVRAIRTLGPAPESIHRDVLNQAAAKVSPDEHSLSSDNDDSPDLSGVSRKDYTAHLLNSNLILFGAIHSSTTQVLARNNLIKHVFDSGLVANWTFVFDIDNLPESATSRGLPVGLEWGELERQHLALVRSRTQIPRQDRTLAVLPNVAIFETGTRKPVAWVFVGLDGSLTTLHVEEEWRGKGLANMIAVKIWREKMETFWENEGESGGQQKKGRRLAHDYVISGNEASKRVSEKLGGRHYADTFWVRVDL</sequence>
<dbReference type="EMBL" id="ML992662">
    <property type="protein sequence ID" value="KAF2218080.1"/>
    <property type="molecule type" value="Genomic_DNA"/>
</dbReference>
<dbReference type="InterPro" id="IPR053225">
    <property type="entry name" value="Acyl-CoA_N-acyltransferase"/>
</dbReference>
<feature type="non-terminal residue" evidence="2">
    <location>
        <position position="295"/>
    </location>
</feature>
<dbReference type="OrthoDB" id="61870at2759"/>
<accession>A0A6A6FY20</accession>
<dbReference type="Proteomes" id="UP000799539">
    <property type="component" value="Unassembled WGS sequence"/>
</dbReference>
<dbReference type="Gene3D" id="3.40.630.30">
    <property type="match status" value="1"/>
</dbReference>
<evidence type="ECO:0000313" key="3">
    <source>
        <dbReference type="Proteomes" id="UP000799539"/>
    </source>
</evidence>
<organism evidence="2 3">
    <name type="scientific">Cercospora zeae-maydis SCOH1-5</name>
    <dbReference type="NCBI Taxonomy" id="717836"/>
    <lineage>
        <taxon>Eukaryota</taxon>
        <taxon>Fungi</taxon>
        <taxon>Dikarya</taxon>
        <taxon>Ascomycota</taxon>
        <taxon>Pezizomycotina</taxon>
        <taxon>Dothideomycetes</taxon>
        <taxon>Dothideomycetidae</taxon>
        <taxon>Mycosphaerellales</taxon>
        <taxon>Mycosphaerellaceae</taxon>
        <taxon>Cercospora</taxon>
    </lineage>
</organism>
<feature type="non-terminal residue" evidence="2">
    <location>
        <position position="1"/>
    </location>
</feature>
<dbReference type="InterPro" id="IPR016181">
    <property type="entry name" value="Acyl_CoA_acyltransferase"/>
</dbReference>
<dbReference type="AlphaFoldDB" id="A0A6A6FY20"/>
<dbReference type="SUPFAM" id="SSF55729">
    <property type="entry name" value="Acyl-CoA N-acyltransferases (Nat)"/>
    <property type="match status" value="1"/>
</dbReference>
<reference evidence="2" key="1">
    <citation type="journal article" date="2020" name="Stud. Mycol.">
        <title>101 Dothideomycetes genomes: a test case for predicting lifestyles and emergence of pathogens.</title>
        <authorList>
            <person name="Haridas S."/>
            <person name="Albert R."/>
            <person name="Binder M."/>
            <person name="Bloem J."/>
            <person name="Labutti K."/>
            <person name="Salamov A."/>
            <person name="Andreopoulos B."/>
            <person name="Baker S."/>
            <person name="Barry K."/>
            <person name="Bills G."/>
            <person name="Bluhm B."/>
            <person name="Cannon C."/>
            <person name="Castanera R."/>
            <person name="Culley D."/>
            <person name="Daum C."/>
            <person name="Ezra D."/>
            <person name="Gonzalez J."/>
            <person name="Henrissat B."/>
            <person name="Kuo A."/>
            <person name="Liang C."/>
            <person name="Lipzen A."/>
            <person name="Lutzoni F."/>
            <person name="Magnuson J."/>
            <person name="Mondo S."/>
            <person name="Nolan M."/>
            <person name="Ohm R."/>
            <person name="Pangilinan J."/>
            <person name="Park H.-J."/>
            <person name="Ramirez L."/>
            <person name="Alfaro M."/>
            <person name="Sun H."/>
            <person name="Tritt A."/>
            <person name="Yoshinaga Y."/>
            <person name="Zwiers L.-H."/>
            <person name="Turgeon B."/>
            <person name="Goodwin S."/>
            <person name="Spatafora J."/>
            <person name="Crous P."/>
            <person name="Grigoriev I."/>
        </authorList>
    </citation>
    <scope>NUCLEOTIDE SEQUENCE</scope>
    <source>
        <strain evidence="2">SCOH1-5</strain>
    </source>
</reference>
<keyword evidence="3" id="KW-1185">Reference proteome</keyword>
<dbReference type="PANTHER" id="PTHR20958">
    <property type="entry name" value="GLYCINE N-ACYLTRANSFERASE-LIKE PROTEIN"/>
    <property type="match status" value="1"/>
</dbReference>
<evidence type="ECO:0000256" key="1">
    <source>
        <dbReference type="SAM" id="MobiDB-lite"/>
    </source>
</evidence>
<proteinExistence type="predicted"/>
<gene>
    <name evidence="2" type="ORF">CERZMDRAFT_6542</name>
</gene>
<evidence type="ECO:0000313" key="2">
    <source>
        <dbReference type="EMBL" id="KAF2218080.1"/>
    </source>
</evidence>
<name>A0A6A6FY20_9PEZI</name>
<protein>
    <recommendedName>
        <fullName evidence="4">N-acetyltransferase domain-containing protein</fullName>
    </recommendedName>
</protein>
<feature type="region of interest" description="Disordered" evidence="1">
    <location>
        <begin position="71"/>
        <end position="90"/>
    </location>
</feature>